<evidence type="ECO:0000313" key="1">
    <source>
        <dbReference type="EMBL" id="RBQ14040.1"/>
    </source>
</evidence>
<evidence type="ECO:0000313" key="2">
    <source>
        <dbReference type="Proteomes" id="UP000253303"/>
    </source>
</evidence>
<organism evidence="1 2">
    <name type="scientific">Spongiactinospora rosea</name>
    <dbReference type="NCBI Taxonomy" id="2248750"/>
    <lineage>
        <taxon>Bacteria</taxon>
        <taxon>Bacillati</taxon>
        <taxon>Actinomycetota</taxon>
        <taxon>Actinomycetes</taxon>
        <taxon>Streptosporangiales</taxon>
        <taxon>Streptosporangiaceae</taxon>
        <taxon>Spongiactinospora</taxon>
    </lineage>
</organism>
<proteinExistence type="predicted"/>
<keyword evidence="2" id="KW-1185">Reference proteome</keyword>
<dbReference type="AlphaFoldDB" id="A0A366LK41"/>
<accession>A0A366LK41</accession>
<dbReference type="EMBL" id="QMEY01000040">
    <property type="protein sequence ID" value="RBQ14040.1"/>
    <property type="molecule type" value="Genomic_DNA"/>
</dbReference>
<evidence type="ECO:0008006" key="3">
    <source>
        <dbReference type="Google" id="ProtNLM"/>
    </source>
</evidence>
<gene>
    <name evidence="1" type="ORF">DP939_42975</name>
</gene>
<protein>
    <recommendedName>
        <fullName evidence="3">XRE family transcriptional regulator</fullName>
    </recommendedName>
</protein>
<reference evidence="1 2" key="1">
    <citation type="submission" date="2018-06" db="EMBL/GenBank/DDBJ databases">
        <title>Sphaerisporangium craniellae sp. nov., isolated from a marine sponge in the South China Sea.</title>
        <authorList>
            <person name="Li L."/>
        </authorList>
    </citation>
    <scope>NUCLEOTIDE SEQUENCE [LARGE SCALE GENOMIC DNA]</scope>
    <source>
        <strain evidence="1 2">LHW63015</strain>
    </source>
</reference>
<dbReference type="Proteomes" id="UP000253303">
    <property type="component" value="Unassembled WGS sequence"/>
</dbReference>
<name>A0A366LK41_9ACTN</name>
<comment type="caution">
    <text evidence="1">The sequence shown here is derived from an EMBL/GenBank/DDBJ whole genome shotgun (WGS) entry which is preliminary data.</text>
</comment>
<sequence length="337" mass="36607">MERRTAIQILSAFVPSLALPPLTETIFAGVNRAIGDRAEADLADWEQIIRDHEIHEIIADSVTNMGNITADIIEVGRILDRTPSGPSRSAYLRISSQLSLALYDALLGKKDATAAREAIRAARRAADASGDRDLAVYMRAREAMGLYWQGQPAEIVTRVANRAILLAEDRPSAGLAYACKTRTYGLAAQAAKGTADPREARQALNDVFDMFERLPDQVRQEKMTYKGFPESQLRFNEAWVSALIGDTTASYRAADAAIAAFPSQRVYAIANCRSMQALTLVREGHITEGLDHALSTAPGLPVTAARRLITGHILDSLPAQARKLPAAQELRTLTAAA</sequence>